<keyword evidence="5" id="KW-0598">Phosphotransferase system</keyword>
<evidence type="ECO:0000256" key="3">
    <source>
        <dbReference type="ARBA" id="ARBA00022597"/>
    </source>
</evidence>
<dbReference type="AlphaFoldDB" id="A0A449B645"/>
<dbReference type="Proteomes" id="UP000289497">
    <property type="component" value="Chromosome"/>
</dbReference>
<dbReference type="PROSITE" id="PS51100">
    <property type="entry name" value="PTS_EIIB_TYPE_3"/>
    <property type="match status" value="1"/>
</dbReference>
<dbReference type="EMBL" id="LR215039">
    <property type="protein sequence ID" value="VEU75978.1"/>
    <property type="molecule type" value="Genomic_DNA"/>
</dbReference>
<dbReference type="InterPro" id="IPR051819">
    <property type="entry name" value="PTS_sugar-specific_EIIB"/>
</dbReference>
<dbReference type="GO" id="GO:0016301">
    <property type="term" value="F:kinase activity"/>
    <property type="evidence" value="ECO:0007669"/>
    <property type="project" value="UniProtKB-KW"/>
</dbReference>
<evidence type="ECO:0000256" key="2">
    <source>
        <dbReference type="ARBA" id="ARBA00022553"/>
    </source>
</evidence>
<evidence type="ECO:0000256" key="5">
    <source>
        <dbReference type="ARBA" id="ARBA00022683"/>
    </source>
</evidence>
<dbReference type="PANTHER" id="PTHR34581:SF2">
    <property type="entry name" value="PTS SYSTEM N,N'-DIACETYLCHITOBIOSE-SPECIFIC EIIB COMPONENT"/>
    <property type="match status" value="1"/>
</dbReference>
<keyword evidence="3" id="KW-0762">Sugar transport</keyword>
<evidence type="ECO:0000256" key="6">
    <source>
        <dbReference type="ARBA" id="ARBA00022777"/>
    </source>
</evidence>
<dbReference type="PANTHER" id="PTHR34581">
    <property type="entry name" value="PTS SYSTEM N,N'-DIACETYLCHITOBIOSE-SPECIFIC EIIB COMPONENT"/>
    <property type="match status" value="1"/>
</dbReference>
<reference evidence="9 10" key="1">
    <citation type="submission" date="2019-01" db="EMBL/GenBank/DDBJ databases">
        <authorList>
            <consortium name="Pathogen Informatics"/>
        </authorList>
    </citation>
    <scope>NUCLEOTIDE SEQUENCE [LARGE SCALE GENOMIC DNA]</scope>
    <source>
        <strain evidence="9 10">NCTC10179</strain>
    </source>
</reference>
<name>A0A449B645_9BACT</name>
<gene>
    <name evidence="9" type="primary">licB</name>
    <name evidence="9" type="ORF">NCTC10179_00135</name>
</gene>
<dbReference type="GO" id="GO:0009401">
    <property type="term" value="P:phosphoenolpyruvate-dependent sugar phosphotransferase system"/>
    <property type="evidence" value="ECO:0007669"/>
    <property type="project" value="UniProtKB-KW"/>
</dbReference>
<protein>
    <submittedName>
        <fullName evidence="9">Lichenan-specific phosphotransferase enzyme IIB component</fullName>
        <ecNumber evidence="9">2.7.1.69</ecNumber>
    </submittedName>
</protein>
<organism evidence="9 10">
    <name type="scientific">Mycoplasmopsis columboralis</name>
    <dbReference type="NCBI Taxonomy" id="171282"/>
    <lineage>
        <taxon>Bacteria</taxon>
        <taxon>Bacillati</taxon>
        <taxon>Mycoplasmatota</taxon>
        <taxon>Mycoplasmoidales</taxon>
        <taxon>Metamycoplasmataceae</taxon>
        <taxon>Mycoplasmopsis</taxon>
    </lineage>
</organism>
<dbReference type="InterPro" id="IPR036095">
    <property type="entry name" value="PTS_EIIB-like_sf"/>
</dbReference>
<accession>A0A449B645</accession>
<feature type="modified residue" description="Phosphocysteine; by EIIA" evidence="7">
    <location>
        <position position="7"/>
    </location>
</feature>
<dbReference type="InterPro" id="IPR013012">
    <property type="entry name" value="PTS_EIIB_3"/>
</dbReference>
<dbReference type="KEGG" id="mcou:NCTC10179_00135"/>
<dbReference type="OrthoDB" id="9808134at2"/>
<dbReference type="Pfam" id="PF02302">
    <property type="entry name" value="PTS_IIB"/>
    <property type="match status" value="1"/>
</dbReference>
<evidence type="ECO:0000256" key="7">
    <source>
        <dbReference type="PROSITE-ProRule" id="PRU00423"/>
    </source>
</evidence>
<keyword evidence="10" id="KW-1185">Reference proteome</keyword>
<keyword evidence="1" id="KW-0813">Transport</keyword>
<dbReference type="SUPFAM" id="SSF52794">
    <property type="entry name" value="PTS system IIB component-like"/>
    <property type="match status" value="1"/>
</dbReference>
<keyword evidence="6" id="KW-0418">Kinase</keyword>
<evidence type="ECO:0000313" key="10">
    <source>
        <dbReference type="Proteomes" id="UP000289497"/>
    </source>
</evidence>
<dbReference type="GO" id="GO:0008982">
    <property type="term" value="F:protein-N(PI)-phosphohistidine-sugar phosphotransferase activity"/>
    <property type="evidence" value="ECO:0007669"/>
    <property type="project" value="InterPro"/>
</dbReference>
<proteinExistence type="predicted"/>
<evidence type="ECO:0000313" key="9">
    <source>
        <dbReference type="EMBL" id="VEU75978.1"/>
    </source>
</evidence>
<evidence type="ECO:0000256" key="4">
    <source>
        <dbReference type="ARBA" id="ARBA00022679"/>
    </source>
</evidence>
<dbReference type="InterPro" id="IPR003501">
    <property type="entry name" value="PTS_EIIB_2/3"/>
</dbReference>
<dbReference type="RefSeq" id="WP_036434514.1">
    <property type="nucleotide sequence ID" value="NZ_LR215039.1"/>
</dbReference>
<sequence>MKALLICSGGMSTQILIGQLKKEADKIAYAFEAEAIGANELDDYDKNFDIILVAPQIKYKFPELSEYAKSKKVKIYQIDMTEYNPVGAGKLIQNIKKVMEG</sequence>
<evidence type="ECO:0000256" key="1">
    <source>
        <dbReference type="ARBA" id="ARBA00022448"/>
    </source>
</evidence>
<dbReference type="EC" id="2.7.1.69" evidence="9"/>
<evidence type="ECO:0000259" key="8">
    <source>
        <dbReference type="PROSITE" id="PS51100"/>
    </source>
</evidence>
<dbReference type="Gene3D" id="3.40.50.2300">
    <property type="match status" value="1"/>
</dbReference>
<keyword evidence="2" id="KW-0597">Phosphoprotein</keyword>
<keyword evidence="4 9" id="KW-0808">Transferase</keyword>
<feature type="domain" description="PTS EIIB type-3" evidence="8">
    <location>
        <begin position="1"/>
        <end position="101"/>
    </location>
</feature>